<evidence type="ECO:0000313" key="3">
    <source>
        <dbReference type="Proteomes" id="UP000656804"/>
    </source>
</evidence>
<dbReference type="Pfam" id="PF01636">
    <property type="entry name" value="APH"/>
    <property type="match status" value="1"/>
</dbReference>
<organism evidence="2 3">
    <name type="scientific">Nocardioides acrostichi</name>
    <dbReference type="NCBI Taxonomy" id="2784339"/>
    <lineage>
        <taxon>Bacteria</taxon>
        <taxon>Bacillati</taxon>
        <taxon>Actinomycetota</taxon>
        <taxon>Actinomycetes</taxon>
        <taxon>Propionibacteriales</taxon>
        <taxon>Nocardioidaceae</taxon>
        <taxon>Nocardioides</taxon>
    </lineage>
</organism>
<protein>
    <submittedName>
        <fullName evidence="2">Phosphotransferase</fullName>
    </submittedName>
</protein>
<keyword evidence="3" id="KW-1185">Reference proteome</keyword>
<sequence>MTTALSTDARQALIDAGYSPGRVIGAGMEGIVVDLGDDLVAKTWHARAHDDLHRLQRFYAAVRESGTGLDTPHILRVLRFGDQTATIESRLSGRPLRGEMSDRAYFIADVDVSCVLQVLSDLQRATPTKAMTSLPVLEGEQPFSFDESFSANLAALVERRTSRFREVLTARIPDVERVVPAVVAHLREADETPSSLIHGDLIPANILVGENLTPSALLDFGFFSTVGDPRFDAAVAASIYDMYGVRARTNEDVLDSAVIAEFGYERRVLHLYRAAYALATSNCYSASGSDGHFEWCARMLERSDIKDAIGL</sequence>
<dbReference type="PROSITE" id="PS50011">
    <property type="entry name" value="PROTEIN_KINASE_DOM"/>
    <property type="match status" value="1"/>
</dbReference>
<dbReference type="Gene3D" id="3.90.1200.10">
    <property type="match status" value="1"/>
</dbReference>
<dbReference type="RefSeq" id="WP_194505016.1">
    <property type="nucleotide sequence ID" value="NZ_JADIVZ010000015.1"/>
</dbReference>
<dbReference type="EMBL" id="JADIVZ010000015">
    <property type="protein sequence ID" value="MBF4163750.1"/>
    <property type="molecule type" value="Genomic_DNA"/>
</dbReference>
<comment type="caution">
    <text evidence="2">The sequence shown here is derived from an EMBL/GenBank/DDBJ whole genome shotgun (WGS) entry which is preliminary data.</text>
</comment>
<dbReference type="InterPro" id="IPR002575">
    <property type="entry name" value="Aminoglycoside_PTrfase"/>
</dbReference>
<gene>
    <name evidence="2" type="ORF">ISG29_18910</name>
</gene>
<accession>A0A930V308</accession>
<dbReference type="Proteomes" id="UP000656804">
    <property type="component" value="Unassembled WGS sequence"/>
</dbReference>
<reference evidence="2" key="1">
    <citation type="submission" date="2020-11" db="EMBL/GenBank/DDBJ databases">
        <title>Nocardioides sp. CBS4Y-1, whole genome shotgun sequence.</title>
        <authorList>
            <person name="Tuo L."/>
        </authorList>
    </citation>
    <scope>NUCLEOTIDE SEQUENCE</scope>
    <source>
        <strain evidence="2">CBS4Y-1</strain>
    </source>
</reference>
<dbReference type="GO" id="GO:0005524">
    <property type="term" value="F:ATP binding"/>
    <property type="evidence" value="ECO:0007669"/>
    <property type="project" value="InterPro"/>
</dbReference>
<dbReference type="InterPro" id="IPR011009">
    <property type="entry name" value="Kinase-like_dom_sf"/>
</dbReference>
<feature type="domain" description="Protein kinase" evidence="1">
    <location>
        <begin position="18"/>
        <end position="311"/>
    </location>
</feature>
<dbReference type="InterPro" id="IPR000719">
    <property type="entry name" value="Prot_kinase_dom"/>
</dbReference>
<dbReference type="SUPFAM" id="SSF56112">
    <property type="entry name" value="Protein kinase-like (PK-like)"/>
    <property type="match status" value="1"/>
</dbReference>
<dbReference type="AlphaFoldDB" id="A0A930V308"/>
<name>A0A930V308_9ACTN</name>
<evidence type="ECO:0000259" key="1">
    <source>
        <dbReference type="PROSITE" id="PS50011"/>
    </source>
</evidence>
<proteinExistence type="predicted"/>
<dbReference type="GO" id="GO:0004672">
    <property type="term" value="F:protein kinase activity"/>
    <property type="evidence" value="ECO:0007669"/>
    <property type="project" value="InterPro"/>
</dbReference>
<evidence type="ECO:0000313" key="2">
    <source>
        <dbReference type="EMBL" id="MBF4163750.1"/>
    </source>
</evidence>